<evidence type="ECO:0000256" key="7">
    <source>
        <dbReference type="ARBA" id="ARBA00022553"/>
    </source>
</evidence>
<reference evidence="21" key="3">
    <citation type="submission" date="2025-09" db="UniProtKB">
        <authorList>
            <consortium name="Ensembl"/>
        </authorList>
    </citation>
    <scope>IDENTIFICATION</scope>
    <source>
        <strain evidence="21">Brown Norway</strain>
    </source>
</reference>
<evidence type="ECO:0000256" key="13">
    <source>
        <dbReference type="ARBA" id="ARBA00023121"/>
    </source>
</evidence>
<feature type="domain" description="Protein kinase" evidence="19">
    <location>
        <begin position="11"/>
        <end position="263"/>
    </location>
</feature>
<evidence type="ECO:0000259" key="19">
    <source>
        <dbReference type="PROSITE" id="PS50011"/>
    </source>
</evidence>
<dbReference type="PROSITE" id="PS50011">
    <property type="entry name" value="PROTEIN_KINASE_DOM"/>
    <property type="match status" value="1"/>
</dbReference>
<keyword evidence="7" id="KW-0597">Phosphoprotein</keyword>
<dbReference type="CDD" id="cd14078">
    <property type="entry name" value="STKc_MELK"/>
    <property type="match status" value="1"/>
</dbReference>
<evidence type="ECO:0000256" key="16">
    <source>
        <dbReference type="ARBA" id="ARBA00047899"/>
    </source>
</evidence>
<keyword evidence="6" id="KW-0723">Serine/threonine-protein kinase</keyword>
<evidence type="ECO:0000256" key="9">
    <source>
        <dbReference type="ARBA" id="ARBA00022703"/>
    </source>
</evidence>
<evidence type="ECO:0000256" key="15">
    <source>
        <dbReference type="ARBA" id="ARBA00023306"/>
    </source>
</evidence>
<dbReference type="PROSITE" id="PS50032">
    <property type="entry name" value="KA1"/>
    <property type="match status" value="1"/>
</dbReference>
<reference evidence="21" key="1">
    <citation type="submission" date="2024-01" db="EMBL/GenBank/DDBJ databases">
        <title>GRCr8: a new rat reference genome assembly contstructed from accurate long reads and long range scaffolding.</title>
        <authorList>
            <person name="Doris P.A."/>
            <person name="Kalbfleisch T."/>
            <person name="Li K."/>
            <person name="Howe K."/>
            <person name="Wood J."/>
        </authorList>
    </citation>
    <scope>NUCLEOTIDE SEQUENCE [LARGE SCALE GENOMIC DNA]</scope>
    <source>
        <strain evidence="21">Brown Norway</strain>
    </source>
</reference>
<evidence type="ECO:0000256" key="18">
    <source>
        <dbReference type="PROSITE-ProRule" id="PRU10141"/>
    </source>
</evidence>
<dbReference type="PANTHER" id="PTHR24346:SF30">
    <property type="entry name" value="MATERNAL EMBRYONIC LEUCINE ZIPPER KINASE"/>
    <property type="match status" value="1"/>
</dbReference>
<dbReference type="Pfam" id="PF00069">
    <property type="entry name" value="Pkinase"/>
    <property type="match status" value="1"/>
</dbReference>
<evidence type="ECO:0000256" key="4">
    <source>
        <dbReference type="ARBA" id="ARBA00017168"/>
    </source>
</evidence>
<evidence type="ECO:0000256" key="12">
    <source>
        <dbReference type="ARBA" id="ARBA00022840"/>
    </source>
</evidence>
<dbReference type="SUPFAM" id="SSF103243">
    <property type="entry name" value="KA1-like"/>
    <property type="match status" value="1"/>
</dbReference>
<evidence type="ECO:0000256" key="3">
    <source>
        <dbReference type="ARBA" id="ARBA00012513"/>
    </source>
</evidence>
<keyword evidence="9" id="KW-0053">Apoptosis</keyword>
<sequence length="614" mass="69850">MKDYDELLKYYELYETIGTGGFAKVKLACHILTGEMVAIKIMDKNALGSDLPRVKTEIDALKNLRHQHICQLYHVLETKNKIFMVLEYCPGGELFDYIISQDRLSEEETRVIFRQILSAVAYVHSQGYAHRDLKPENLLFDENHKLKLIDFGLCAKPKGNKDYHLQTCCGSLAYAAPELIQGKSYLGSEADVWSMGILLYVLMCGFLPFDDDNVMALYKKIMRGKYEVPKWLSPSSILLLQQMLQVDPKRRISMKNLLNHPWILQDYSCPIEWQSKASWQYDHLTATYLLLLAKKARGKPARLQLLSFSGGTTSTTPKSKNLSLEDMSTSGDSCVAGLIDYELCEDNLLAPQTPQFTKHWAESNHVECESPTPVVCRALANKLKDKENVCTPKSSVKNQEQFVFSEPKIPVSRNQYKREILTSPTQFTAPAKARTQCLRETQVRTPVNSAGADTLTTNVISPERRCRSMEVDLNQAHMEDTPKRKGTNVFGSLERGLDKVLTALTRNKKKGSAKDGPRRRKLHYNVTTTRLVNPDQLLNEIMAILPKKNVDFVQKGYTLKCQTQSDFGKVTMQFELEVCQLQRPDVVGIRRQRLKGDAWVYKRLVEDILSGCKM</sequence>
<keyword evidence="10 18" id="KW-0547">Nucleotide-binding</keyword>
<name>A0ABK0LCY9_RAT</name>
<evidence type="ECO:0000256" key="11">
    <source>
        <dbReference type="ARBA" id="ARBA00022777"/>
    </source>
</evidence>
<evidence type="ECO:0000256" key="17">
    <source>
        <dbReference type="ARBA" id="ARBA00048679"/>
    </source>
</evidence>
<evidence type="ECO:0000259" key="20">
    <source>
        <dbReference type="PROSITE" id="PS50032"/>
    </source>
</evidence>
<keyword evidence="5" id="KW-1003">Cell membrane</keyword>
<dbReference type="SMART" id="SM00220">
    <property type="entry name" value="S_TKc"/>
    <property type="match status" value="1"/>
</dbReference>
<keyword evidence="22" id="KW-1185">Reference proteome</keyword>
<dbReference type="InterPro" id="IPR048637">
    <property type="entry name" value="MELK_UBA"/>
</dbReference>
<evidence type="ECO:0000256" key="8">
    <source>
        <dbReference type="ARBA" id="ARBA00022679"/>
    </source>
</evidence>
<keyword evidence="8" id="KW-0808">Transferase</keyword>
<comment type="similarity">
    <text evidence="2">Belongs to the protein kinase superfamily. CAMK Ser/Thr protein kinase family. SNF1 subfamily.</text>
</comment>
<dbReference type="Proteomes" id="UP000002494">
    <property type="component" value="Chromosome 5"/>
</dbReference>
<keyword evidence="11" id="KW-0418">Kinase</keyword>
<dbReference type="SUPFAM" id="SSF56112">
    <property type="entry name" value="Protein kinase-like (PK-like)"/>
    <property type="match status" value="1"/>
</dbReference>
<organism evidence="21 22">
    <name type="scientific">Rattus norvegicus</name>
    <name type="common">Rat</name>
    <dbReference type="NCBI Taxonomy" id="10116"/>
    <lineage>
        <taxon>Eukaryota</taxon>
        <taxon>Metazoa</taxon>
        <taxon>Chordata</taxon>
        <taxon>Craniata</taxon>
        <taxon>Vertebrata</taxon>
        <taxon>Euteleostomi</taxon>
        <taxon>Mammalia</taxon>
        <taxon>Eutheria</taxon>
        <taxon>Euarchontoglires</taxon>
        <taxon>Glires</taxon>
        <taxon>Rodentia</taxon>
        <taxon>Myomorpha</taxon>
        <taxon>Muroidea</taxon>
        <taxon>Muridae</taxon>
        <taxon>Murinae</taxon>
        <taxon>Rattus</taxon>
    </lineage>
</organism>
<dbReference type="InterPro" id="IPR008271">
    <property type="entry name" value="Ser/Thr_kinase_AS"/>
</dbReference>
<dbReference type="CDD" id="cd12198">
    <property type="entry name" value="MELK_C"/>
    <property type="match status" value="1"/>
</dbReference>
<reference evidence="21" key="2">
    <citation type="submission" date="2025-08" db="UniProtKB">
        <authorList>
            <consortium name="Ensembl"/>
        </authorList>
    </citation>
    <scope>IDENTIFICATION</scope>
    <source>
        <strain evidence="21">Brown Norway</strain>
    </source>
</reference>
<feature type="domain" description="KA1" evidence="20">
    <location>
        <begin position="565"/>
        <end position="614"/>
    </location>
</feature>
<dbReference type="Pfam" id="PF21594">
    <property type="entry name" value="UBA_MELK"/>
    <property type="match status" value="1"/>
</dbReference>
<evidence type="ECO:0000313" key="22">
    <source>
        <dbReference type="Proteomes" id="UP000002494"/>
    </source>
</evidence>
<dbReference type="EC" id="2.7.11.1" evidence="3"/>
<evidence type="ECO:0000256" key="1">
    <source>
        <dbReference type="ARBA" id="ARBA00004202"/>
    </source>
</evidence>
<dbReference type="RGD" id="1308974">
    <property type="gene designation" value="Melk"/>
</dbReference>
<dbReference type="InterPro" id="IPR011009">
    <property type="entry name" value="Kinase-like_dom_sf"/>
</dbReference>
<dbReference type="InterPro" id="IPR034673">
    <property type="entry name" value="MELK"/>
</dbReference>
<keyword evidence="12 18" id="KW-0067">ATP-binding</keyword>
<dbReference type="InterPro" id="IPR028375">
    <property type="entry name" value="KA1/Ssp2_C"/>
</dbReference>
<keyword evidence="13" id="KW-0446">Lipid-binding</keyword>
<evidence type="ECO:0000256" key="2">
    <source>
        <dbReference type="ARBA" id="ARBA00006234"/>
    </source>
</evidence>
<dbReference type="GeneTree" id="ENSGT00940000154889"/>
<evidence type="ECO:0000256" key="14">
    <source>
        <dbReference type="ARBA" id="ARBA00023136"/>
    </source>
</evidence>
<comment type="catalytic activity">
    <reaction evidence="16">
        <text>L-threonyl-[protein] + ATP = O-phospho-L-threonyl-[protein] + ADP + H(+)</text>
        <dbReference type="Rhea" id="RHEA:46608"/>
        <dbReference type="Rhea" id="RHEA-COMP:11060"/>
        <dbReference type="Rhea" id="RHEA-COMP:11605"/>
        <dbReference type="ChEBI" id="CHEBI:15378"/>
        <dbReference type="ChEBI" id="CHEBI:30013"/>
        <dbReference type="ChEBI" id="CHEBI:30616"/>
        <dbReference type="ChEBI" id="CHEBI:61977"/>
        <dbReference type="ChEBI" id="CHEBI:456216"/>
        <dbReference type="EC" id="2.7.11.1"/>
    </reaction>
</comment>
<protein>
    <recommendedName>
        <fullName evidence="4">Maternal embryonic leucine zipper kinase</fullName>
        <ecNumber evidence="3">2.7.11.1</ecNumber>
    </recommendedName>
</protein>
<dbReference type="PANTHER" id="PTHR24346">
    <property type="entry name" value="MAP/MICROTUBULE AFFINITY-REGULATING KINASE"/>
    <property type="match status" value="1"/>
</dbReference>
<evidence type="ECO:0000313" key="21">
    <source>
        <dbReference type="Ensembl" id="ENSRNOP00000103229.1"/>
    </source>
</evidence>
<dbReference type="InterPro" id="IPR017441">
    <property type="entry name" value="Protein_kinase_ATP_BS"/>
</dbReference>
<evidence type="ECO:0000256" key="6">
    <source>
        <dbReference type="ARBA" id="ARBA00022527"/>
    </source>
</evidence>
<dbReference type="Gene3D" id="1.10.510.10">
    <property type="entry name" value="Transferase(Phosphotransferase) domain 1"/>
    <property type="match status" value="1"/>
</dbReference>
<gene>
    <name evidence="21" type="primary">Melk</name>
</gene>
<accession>A0ABK0LCY9</accession>
<proteinExistence type="inferred from homology"/>
<dbReference type="InterPro" id="IPR001772">
    <property type="entry name" value="KA1_dom"/>
</dbReference>
<feature type="binding site" evidence="18">
    <location>
        <position position="40"/>
    </location>
    <ligand>
        <name>ATP</name>
        <dbReference type="ChEBI" id="CHEBI:30616"/>
    </ligand>
</feature>
<dbReference type="InterPro" id="IPR000719">
    <property type="entry name" value="Prot_kinase_dom"/>
</dbReference>
<evidence type="ECO:0000256" key="5">
    <source>
        <dbReference type="ARBA" id="ARBA00022475"/>
    </source>
</evidence>
<dbReference type="Gene3D" id="3.30.310.80">
    <property type="entry name" value="Kinase associated domain 1, KA1"/>
    <property type="match status" value="1"/>
</dbReference>
<keyword evidence="15" id="KW-0131">Cell cycle</keyword>
<dbReference type="Pfam" id="PF02149">
    <property type="entry name" value="KA1"/>
    <property type="match status" value="1"/>
</dbReference>
<evidence type="ECO:0000256" key="10">
    <source>
        <dbReference type="ARBA" id="ARBA00022741"/>
    </source>
</evidence>
<keyword evidence="14" id="KW-0472">Membrane</keyword>
<dbReference type="Ensembl" id="ENSRNOT00000162736.1">
    <property type="protein sequence ID" value="ENSRNOP00000103229.1"/>
    <property type="gene ID" value="ENSRNOG00000013598.8"/>
</dbReference>
<dbReference type="PROSITE" id="PS00107">
    <property type="entry name" value="PROTEIN_KINASE_ATP"/>
    <property type="match status" value="1"/>
</dbReference>
<dbReference type="PROSITE" id="PS00108">
    <property type="entry name" value="PROTEIN_KINASE_ST"/>
    <property type="match status" value="1"/>
</dbReference>
<comment type="subcellular location">
    <subcellularLocation>
        <location evidence="1">Cell membrane</location>
        <topology evidence="1">Peripheral membrane protein</topology>
    </subcellularLocation>
</comment>
<comment type="catalytic activity">
    <reaction evidence="17">
        <text>L-seryl-[protein] + ATP = O-phospho-L-seryl-[protein] + ADP + H(+)</text>
        <dbReference type="Rhea" id="RHEA:17989"/>
        <dbReference type="Rhea" id="RHEA-COMP:9863"/>
        <dbReference type="Rhea" id="RHEA-COMP:11604"/>
        <dbReference type="ChEBI" id="CHEBI:15378"/>
        <dbReference type="ChEBI" id="CHEBI:29999"/>
        <dbReference type="ChEBI" id="CHEBI:30616"/>
        <dbReference type="ChEBI" id="CHEBI:83421"/>
        <dbReference type="ChEBI" id="CHEBI:456216"/>
        <dbReference type="EC" id="2.7.11.1"/>
    </reaction>
</comment>